<gene>
    <name evidence="1" type="ORF">CIG75_00895</name>
</gene>
<evidence type="ECO:0000313" key="2">
    <source>
        <dbReference type="Proteomes" id="UP000214688"/>
    </source>
</evidence>
<dbReference type="Proteomes" id="UP000214688">
    <property type="component" value="Chromosome"/>
</dbReference>
<reference evidence="1 2" key="1">
    <citation type="journal article" date="2015" name="Int. J. Syst. Evol. Microbiol.">
        <title>Tumebacillus algifaecis sp. nov., isolated from decomposing algal scum.</title>
        <authorList>
            <person name="Wu Y.F."/>
            <person name="Zhang B."/>
            <person name="Xing P."/>
            <person name="Wu Q.L."/>
            <person name="Liu S.J."/>
        </authorList>
    </citation>
    <scope>NUCLEOTIDE SEQUENCE [LARGE SCALE GENOMIC DNA]</scope>
    <source>
        <strain evidence="1 2">THMBR28</strain>
    </source>
</reference>
<sequence length="251" mass="27684">MLGGGKNQIAAKEGLKKSMGFDEISGGGRLSNLAQVHLKAKNITIRDGKVSVGEYEKWIGPSKVMKISLFGVGIQGLLDQEKEKAAIAGQFKFPSTSGFWPIKVGANLPIPPTPISLFLEMGVGGGGQHLRAGIWYDRARRSRGIKLNPDTKIVEQDSSNLVIFRYELQAKLDFVIDLVAFLFYHKPLYRQNLGIWTLGSYRIARSFRERDGKTDEVKTPCRGAEDMTLGGAIPGQVKLPEENLVKQIAKR</sequence>
<keyword evidence="2" id="KW-1185">Reference proteome</keyword>
<proteinExistence type="predicted"/>
<organism evidence="1 2">
    <name type="scientific">Tumebacillus algifaecis</name>
    <dbReference type="NCBI Taxonomy" id="1214604"/>
    <lineage>
        <taxon>Bacteria</taxon>
        <taxon>Bacillati</taxon>
        <taxon>Bacillota</taxon>
        <taxon>Bacilli</taxon>
        <taxon>Bacillales</taxon>
        <taxon>Alicyclobacillaceae</taxon>
        <taxon>Tumebacillus</taxon>
    </lineage>
</organism>
<dbReference type="AlphaFoldDB" id="A0A223CWI1"/>
<accession>A0A223CWI1</accession>
<dbReference type="KEGG" id="tab:CIG75_00895"/>
<name>A0A223CWI1_9BACL</name>
<evidence type="ECO:0000313" key="1">
    <source>
        <dbReference type="EMBL" id="ASS73672.1"/>
    </source>
</evidence>
<dbReference type="EMBL" id="CP022657">
    <property type="protein sequence ID" value="ASS73672.1"/>
    <property type="molecule type" value="Genomic_DNA"/>
</dbReference>
<protein>
    <submittedName>
        <fullName evidence="1">Uncharacterized protein</fullName>
    </submittedName>
</protein>